<dbReference type="Proteomes" id="UP000028123">
    <property type="component" value="Unassembled WGS sequence"/>
</dbReference>
<protein>
    <recommendedName>
        <fullName evidence="4">Chorismate dehydratase</fullName>
        <ecNumber evidence="4">4.2.1.151</ecNumber>
    </recommendedName>
    <alternativeName>
        <fullName evidence="4">Menaquinone biosynthetic enzyme MqnA</fullName>
    </alternativeName>
</protein>
<dbReference type="Pfam" id="PF02621">
    <property type="entry name" value="VitK2_biosynth"/>
    <property type="match status" value="1"/>
</dbReference>
<dbReference type="EMBL" id="JNVM01000008">
    <property type="protein sequence ID" value="KEQ26093.1"/>
    <property type="molecule type" value="Genomic_DNA"/>
</dbReference>
<keyword evidence="3 4" id="KW-0456">Lyase</keyword>
<dbReference type="Gene3D" id="3.40.190.10">
    <property type="entry name" value="Periplasmic binding protein-like II"/>
    <property type="match status" value="2"/>
</dbReference>
<sequence length="287" mass="32619">MTNNQASVRIGRIDFTNVWPLFYYFPFPSFGSDLEVTQQVPSGLNRAMAEGRIDIGAISSFAYGENFDEYLVFPDMSVSAFGQVNSILLFHRKPLEELGDAKIALPTTSATSINLLKIILTKFYGLQPEYEYAAPELEPMMKSADAALLIGDHAIRASWEKNGYLVTDLATEWTRLTGQWMTFAVCTIRKQTVEQYPELVSRIYEAFLESKRKSLADPAALVRDAQKLIGGTEAYWQRYFSELCYEFGPKQWAGLSLYYQYAAELGFLKRNVPLQIWKDNSVVRVTE</sequence>
<reference evidence="5 6" key="1">
    <citation type="submission" date="2014-06" db="EMBL/GenBank/DDBJ databases">
        <title>Draft genome sequence of Paenibacillus sp. MSt1.</title>
        <authorList>
            <person name="Aw Y.K."/>
            <person name="Ong K.S."/>
            <person name="Gan H.M."/>
            <person name="Lee S.M."/>
        </authorList>
    </citation>
    <scope>NUCLEOTIDE SEQUENCE [LARGE SCALE GENOMIC DNA]</scope>
    <source>
        <strain evidence="5 6">MSt1</strain>
    </source>
</reference>
<comment type="pathway">
    <text evidence="1 4">Quinol/quinone metabolism; menaquinone biosynthesis.</text>
</comment>
<comment type="caution">
    <text evidence="5">The sequence shown here is derived from an EMBL/GenBank/DDBJ whole genome shotgun (WGS) entry which is preliminary data.</text>
</comment>
<dbReference type="InterPro" id="IPR030868">
    <property type="entry name" value="MqnA"/>
</dbReference>
<accession>A0A081P5X0</accession>
<evidence type="ECO:0000313" key="6">
    <source>
        <dbReference type="Proteomes" id="UP000028123"/>
    </source>
</evidence>
<proteinExistence type="inferred from homology"/>
<keyword evidence="6" id="KW-1185">Reference proteome</keyword>
<evidence type="ECO:0000256" key="4">
    <source>
        <dbReference type="HAMAP-Rule" id="MF_00995"/>
    </source>
</evidence>
<dbReference type="CDD" id="cd13634">
    <property type="entry name" value="PBP2_Sco4506"/>
    <property type="match status" value="1"/>
</dbReference>
<evidence type="ECO:0000313" key="5">
    <source>
        <dbReference type="EMBL" id="KEQ26093.1"/>
    </source>
</evidence>
<dbReference type="OrthoDB" id="9810112at2"/>
<dbReference type="GO" id="GO:0009234">
    <property type="term" value="P:menaquinone biosynthetic process"/>
    <property type="evidence" value="ECO:0007669"/>
    <property type="project" value="UniProtKB-UniRule"/>
</dbReference>
<dbReference type="InterPro" id="IPR003773">
    <property type="entry name" value="Menaquinone_biosynth"/>
</dbReference>
<comment type="catalytic activity">
    <reaction evidence="4">
        <text>chorismate = 3-[(1-carboxyvinyl)-oxy]benzoate + H2O</text>
        <dbReference type="Rhea" id="RHEA:40051"/>
        <dbReference type="ChEBI" id="CHEBI:15377"/>
        <dbReference type="ChEBI" id="CHEBI:29748"/>
        <dbReference type="ChEBI" id="CHEBI:76981"/>
        <dbReference type="EC" id="4.2.1.151"/>
    </reaction>
</comment>
<dbReference type="RefSeq" id="WP_036680659.1">
    <property type="nucleotide sequence ID" value="NZ_JNVM01000008.1"/>
</dbReference>
<comment type="similarity">
    <text evidence="4">Belongs to the MqnA/MqnD family. MqnA subfamily.</text>
</comment>
<comment type="function">
    <text evidence="4">Catalyzes the dehydration of chorismate into 3-[(1-carboxyvinyl)oxy]benzoate, a step in the biosynthesis of menaquinone (MK, vitamin K2).</text>
</comment>
<evidence type="ECO:0000256" key="2">
    <source>
        <dbReference type="ARBA" id="ARBA00022428"/>
    </source>
</evidence>
<gene>
    <name evidence="4" type="primary">mqnA</name>
    <name evidence="5" type="ORF">ET33_36540</name>
</gene>
<evidence type="ECO:0000256" key="1">
    <source>
        <dbReference type="ARBA" id="ARBA00004863"/>
    </source>
</evidence>
<dbReference type="HAMAP" id="MF_00995">
    <property type="entry name" value="MqnA"/>
    <property type="match status" value="1"/>
</dbReference>
<dbReference type="PANTHER" id="PTHR37690:SF1">
    <property type="entry name" value="CHORISMATE DEHYDRATASE"/>
    <property type="match status" value="1"/>
</dbReference>
<organism evidence="5 6">
    <name type="scientific">Paenibacillus tyrfis</name>
    <dbReference type="NCBI Taxonomy" id="1501230"/>
    <lineage>
        <taxon>Bacteria</taxon>
        <taxon>Bacillati</taxon>
        <taxon>Bacillota</taxon>
        <taxon>Bacilli</taxon>
        <taxon>Bacillales</taxon>
        <taxon>Paenibacillaceae</taxon>
        <taxon>Paenibacillus</taxon>
    </lineage>
</organism>
<dbReference type="SUPFAM" id="SSF53850">
    <property type="entry name" value="Periplasmic binding protein-like II"/>
    <property type="match status" value="1"/>
</dbReference>
<evidence type="ECO:0000256" key="3">
    <source>
        <dbReference type="ARBA" id="ARBA00023239"/>
    </source>
</evidence>
<dbReference type="AlphaFoldDB" id="A0A081P5X0"/>
<dbReference type="eggNOG" id="COG1427">
    <property type="taxonomic scope" value="Bacteria"/>
</dbReference>
<keyword evidence="2 4" id="KW-0474">Menaquinone biosynthesis</keyword>
<name>A0A081P5X0_9BACL</name>
<dbReference type="EC" id="4.2.1.151" evidence="4"/>
<dbReference type="PANTHER" id="PTHR37690">
    <property type="entry name" value="CHORISMATE DEHYDRATASE"/>
    <property type="match status" value="1"/>
</dbReference>
<dbReference type="UniPathway" id="UPA00079"/>
<dbReference type="GO" id="GO:0016836">
    <property type="term" value="F:hydro-lyase activity"/>
    <property type="evidence" value="ECO:0007669"/>
    <property type="project" value="UniProtKB-UniRule"/>
</dbReference>